<proteinExistence type="predicted"/>
<reference evidence="7 9" key="2">
    <citation type="submission" date="2018-11" db="EMBL/GenBank/DDBJ databases">
        <authorList>
            <consortium name="Pathogen Informatics"/>
        </authorList>
    </citation>
    <scope>NUCLEOTIDE SEQUENCE [LARGE SCALE GENOMIC DNA]</scope>
</reference>
<dbReference type="WBParaSite" id="DME_0000183101-mRNA-1">
    <property type="protein sequence ID" value="DME_0000183101-mRNA-1"/>
    <property type="gene ID" value="DME_0000183101"/>
</dbReference>
<dbReference type="GO" id="GO:0005654">
    <property type="term" value="C:nucleoplasm"/>
    <property type="evidence" value="ECO:0007669"/>
    <property type="project" value="UniProtKB-ARBA"/>
</dbReference>
<accession>A0A0N4U4U6</accession>
<evidence type="ECO:0000313" key="10">
    <source>
        <dbReference type="WBParaSite" id="DME_0000183101-mRNA-1"/>
    </source>
</evidence>
<keyword evidence="5" id="KW-0539">Nucleus</keyword>
<dbReference type="EMBL" id="UYYG01001154">
    <property type="protein sequence ID" value="VDN56218.1"/>
    <property type="molecule type" value="Genomic_DNA"/>
</dbReference>
<feature type="coiled-coil region" evidence="6">
    <location>
        <begin position="34"/>
        <end position="90"/>
    </location>
</feature>
<gene>
    <name evidence="7" type="ORF">DME_LOCUS6191</name>
</gene>
<dbReference type="InterPro" id="IPR013907">
    <property type="entry name" value="Sds3"/>
</dbReference>
<name>A0A0N4U4U6_DRAME</name>
<dbReference type="Pfam" id="PF08598">
    <property type="entry name" value="Sds3"/>
    <property type="match status" value="1"/>
</dbReference>
<sequence length="149" mass="17989">MEKLNDSDSDNEMDYHTYEKKREMNVRQIVILDRLFTNAKKDLYKERLNQLERRQTELVDQRAPDYLSKKAVLAEEYRVKKEQLQALRRLQIEALRRKTVGTLEMEQKNLVHNRKLVYEQIEEDIEAAVAHLHEERERCYNDLEKLTIG</sequence>
<evidence type="ECO:0000313" key="7">
    <source>
        <dbReference type="EMBL" id="VDN56218.1"/>
    </source>
</evidence>
<dbReference type="AlphaFoldDB" id="A0A0N4U4U6"/>
<evidence type="ECO:0000256" key="5">
    <source>
        <dbReference type="ARBA" id="ARBA00023242"/>
    </source>
</evidence>
<dbReference type="GO" id="GO:0010468">
    <property type="term" value="P:regulation of gene expression"/>
    <property type="evidence" value="ECO:0007669"/>
    <property type="project" value="UniProtKB-ARBA"/>
</dbReference>
<dbReference type="STRING" id="318479.A0A0N4U4U6"/>
<evidence type="ECO:0000313" key="8">
    <source>
        <dbReference type="Proteomes" id="UP000038040"/>
    </source>
</evidence>
<protein>
    <submittedName>
        <fullName evidence="7 10">Uncharacterized protein</fullName>
    </submittedName>
</protein>
<evidence type="ECO:0000256" key="2">
    <source>
        <dbReference type="ARBA" id="ARBA00022491"/>
    </source>
</evidence>
<dbReference type="OrthoDB" id="20886at2759"/>
<comment type="subcellular location">
    <subcellularLocation>
        <location evidence="1">Nucleus</location>
    </subcellularLocation>
</comment>
<reference evidence="10" key="1">
    <citation type="submission" date="2017-02" db="UniProtKB">
        <authorList>
            <consortium name="WormBaseParasite"/>
        </authorList>
    </citation>
    <scope>IDENTIFICATION</scope>
</reference>
<dbReference type="Proteomes" id="UP000038040">
    <property type="component" value="Unplaced"/>
</dbReference>
<keyword evidence="9" id="KW-1185">Reference proteome</keyword>
<evidence type="ECO:0000256" key="3">
    <source>
        <dbReference type="ARBA" id="ARBA00023015"/>
    </source>
</evidence>
<evidence type="ECO:0000256" key="6">
    <source>
        <dbReference type="SAM" id="Coils"/>
    </source>
</evidence>
<keyword evidence="6" id="KW-0175">Coiled coil</keyword>
<organism evidence="8 10">
    <name type="scientific">Dracunculus medinensis</name>
    <name type="common">Guinea worm</name>
    <dbReference type="NCBI Taxonomy" id="318479"/>
    <lineage>
        <taxon>Eukaryota</taxon>
        <taxon>Metazoa</taxon>
        <taxon>Ecdysozoa</taxon>
        <taxon>Nematoda</taxon>
        <taxon>Chromadorea</taxon>
        <taxon>Rhabditida</taxon>
        <taxon>Spirurina</taxon>
        <taxon>Dracunculoidea</taxon>
        <taxon>Dracunculidae</taxon>
        <taxon>Dracunculus</taxon>
    </lineage>
</organism>
<evidence type="ECO:0000256" key="1">
    <source>
        <dbReference type="ARBA" id="ARBA00004123"/>
    </source>
</evidence>
<evidence type="ECO:0000313" key="9">
    <source>
        <dbReference type="Proteomes" id="UP000274756"/>
    </source>
</evidence>
<keyword evidence="4" id="KW-0804">Transcription</keyword>
<keyword evidence="3" id="KW-0805">Transcription regulation</keyword>
<keyword evidence="2" id="KW-0678">Repressor</keyword>
<dbReference type="Gene3D" id="1.20.5.1500">
    <property type="match status" value="1"/>
</dbReference>
<evidence type="ECO:0000256" key="4">
    <source>
        <dbReference type="ARBA" id="ARBA00023163"/>
    </source>
</evidence>
<dbReference type="Proteomes" id="UP000274756">
    <property type="component" value="Unassembled WGS sequence"/>
</dbReference>